<dbReference type="InterPro" id="IPR002213">
    <property type="entry name" value="UDP_glucos_trans"/>
</dbReference>
<dbReference type="FunCoup" id="A0A1U8A804">
    <property type="interactions" value="251"/>
</dbReference>
<dbReference type="InterPro" id="IPR035595">
    <property type="entry name" value="UDP_glycos_trans_CS"/>
</dbReference>
<organism evidence="6 7">
    <name type="scientific">Nelumbo nucifera</name>
    <name type="common">Sacred lotus</name>
    <dbReference type="NCBI Taxonomy" id="4432"/>
    <lineage>
        <taxon>Eukaryota</taxon>
        <taxon>Viridiplantae</taxon>
        <taxon>Streptophyta</taxon>
        <taxon>Embryophyta</taxon>
        <taxon>Tracheophyta</taxon>
        <taxon>Spermatophyta</taxon>
        <taxon>Magnoliopsida</taxon>
        <taxon>Proteales</taxon>
        <taxon>Nelumbonaceae</taxon>
        <taxon>Nelumbo</taxon>
    </lineage>
</organism>
<dbReference type="AlphaFoldDB" id="A0A1U8A804"/>
<evidence type="ECO:0000313" key="7">
    <source>
        <dbReference type="RefSeq" id="XP_010263455.1"/>
    </source>
</evidence>
<dbReference type="EC" id="2.4.1.-" evidence="5"/>
<dbReference type="FunFam" id="3.40.50.2000:FF:000071">
    <property type="entry name" value="Glycosyltransferase"/>
    <property type="match status" value="1"/>
</dbReference>
<dbReference type="GO" id="GO:0035251">
    <property type="term" value="F:UDP-glucosyltransferase activity"/>
    <property type="evidence" value="ECO:0000318"/>
    <property type="project" value="GO_Central"/>
</dbReference>
<name>A0A1U8A804_NELNU</name>
<accession>A0A1U8A804</accession>
<keyword evidence="6" id="KW-1185">Reference proteome</keyword>
<evidence type="ECO:0000256" key="5">
    <source>
        <dbReference type="RuleBase" id="RU362057"/>
    </source>
</evidence>
<sequence>MGPEDRQLHVFLFPFMAHGHMIPFMDMARQFALRGVKVTIVTTPLNAILLSKTVDRDRELGIEIDIHSIPFPTKEAGLPEGCENVNSITTPELSSNFFKALNMLQQPFQKLLEEHHPDCIVADMFFPWTTDFAGKLGIPRLVFHGSCFFSSCVPDSISRYAPHNNVSSETETFVVPGLPDPIEMTKSQLPDHMKIQNDFTRAMEQIKEAEVKSYGVVMNSFYELEPAYAEHYRKVMGRRAWHIGPLSLYNREKIGKAAQSRRGNTASIDENECLTWLDSKEPDSVLYVCFGSGPSFSTDQLVEIAMGLEASGHAFIWVVRKDETSAGSVAEVEPWLPQGFEDRVGSKGLIIRGWAPQVLILQHHAIGGFVTHCGWNSLLESVCVGVPLITWPVTAEQFYNEKLVTQVLRIGVPVGVQHWNSWLGKREHLVKREEIKKAVTRLMDGGDEAAQMKGRVKELKEMAKRAIDQNGSSDTDFTSLINELKLHRDMGDKFDL</sequence>
<dbReference type="KEGG" id="nnu:104601720"/>
<dbReference type="FunFam" id="3.40.50.2000:FF:000047">
    <property type="entry name" value="Glycosyltransferase"/>
    <property type="match status" value="1"/>
</dbReference>
<proteinExistence type="inferred from homology"/>
<dbReference type="RefSeq" id="XP_010263455.1">
    <property type="nucleotide sequence ID" value="XM_010265153.2"/>
</dbReference>
<gene>
    <name evidence="7" type="primary">LOC104601720</name>
</gene>
<reference evidence="7" key="1">
    <citation type="submission" date="2025-08" db="UniProtKB">
        <authorList>
            <consortium name="RefSeq"/>
        </authorList>
    </citation>
    <scope>IDENTIFICATION</scope>
</reference>
<dbReference type="Gene3D" id="3.40.50.2000">
    <property type="entry name" value="Glycogen Phosphorylase B"/>
    <property type="match status" value="2"/>
</dbReference>
<dbReference type="eggNOG" id="KOG1192">
    <property type="taxonomic scope" value="Eukaryota"/>
</dbReference>
<dbReference type="GeneID" id="104601720"/>
<dbReference type="PANTHER" id="PTHR48047:SF45">
    <property type="entry name" value="SCOPOLETIN GLUCOSYLTRANSFERASE-LIKE"/>
    <property type="match status" value="1"/>
</dbReference>
<dbReference type="SMR" id="A0A1U8A804"/>
<keyword evidence="3 4" id="KW-0808">Transferase</keyword>
<dbReference type="OrthoDB" id="5835829at2759"/>
<dbReference type="Pfam" id="PF00201">
    <property type="entry name" value="UDPGT"/>
    <property type="match status" value="1"/>
</dbReference>
<dbReference type="CDD" id="cd03784">
    <property type="entry name" value="GT1_Gtf-like"/>
    <property type="match status" value="1"/>
</dbReference>
<dbReference type="PROSITE" id="PS00375">
    <property type="entry name" value="UDPGT"/>
    <property type="match status" value="1"/>
</dbReference>
<protein>
    <recommendedName>
        <fullName evidence="5">Glycosyltransferase</fullName>
        <ecNumber evidence="5">2.4.1.-</ecNumber>
    </recommendedName>
</protein>
<evidence type="ECO:0000256" key="3">
    <source>
        <dbReference type="ARBA" id="ARBA00022679"/>
    </source>
</evidence>
<dbReference type="OMA" id="AKRPWHW"/>
<evidence type="ECO:0000256" key="4">
    <source>
        <dbReference type="RuleBase" id="RU003718"/>
    </source>
</evidence>
<dbReference type="Proteomes" id="UP000189703">
    <property type="component" value="Unplaced"/>
</dbReference>
<dbReference type="PANTHER" id="PTHR48047">
    <property type="entry name" value="GLYCOSYLTRANSFERASE"/>
    <property type="match status" value="1"/>
</dbReference>
<evidence type="ECO:0000256" key="2">
    <source>
        <dbReference type="ARBA" id="ARBA00022676"/>
    </source>
</evidence>
<evidence type="ECO:0000313" key="6">
    <source>
        <dbReference type="Proteomes" id="UP000189703"/>
    </source>
</evidence>
<dbReference type="SUPFAM" id="SSF53756">
    <property type="entry name" value="UDP-Glycosyltransferase/glycogen phosphorylase"/>
    <property type="match status" value="1"/>
</dbReference>
<comment type="similarity">
    <text evidence="1 4">Belongs to the UDP-glycosyltransferase family.</text>
</comment>
<evidence type="ECO:0000256" key="1">
    <source>
        <dbReference type="ARBA" id="ARBA00009995"/>
    </source>
</evidence>
<keyword evidence="2 4" id="KW-0328">Glycosyltransferase</keyword>